<dbReference type="Proteomes" id="UP000076632">
    <property type="component" value="Unassembled WGS sequence"/>
</dbReference>
<dbReference type="GeneID" id="28901442"/>
<organism evidence="2 3">
    <name type="scientific">Xylona heveae (strain CBS 132557 / TC161)</name>
    <dbReference type="NCBI Taxonomy" id="1328760"/>
    <lineage>
        <taxon>Eukaryota</taxon>
        <taxon>Fungi</taxon>
        <taxon>Dikarya</taxon>
        <taxon>Ascomycota</taxon>
        <taxon>Pezizomycotina</taxon>
        <taxon>Xylonomycetes</taxon>
        <taxon>Xylonales</taxon>
        <taxon>Xylonaceae</taxon>
        <taxon>Xylona</taxon>
    </lineage>
</organism>
<feature type="transmembrane region" description="Helical" evidence="1">
    <location>
        <begin position="144"/>
        <end position="168"/>
    </location>
</feature>
<dbReference type="EMBL" id="KV407463">
    <property type="protein sequence ID" value="KZF20406.1"/>
    <property type="molecule type" value="Genomic_DNA"/>
</dbReference>
<reference evidence="2 3" key="1">
    <citation type="journal article" date="2016" name="Fungal Biol.">
        <title>The genome of Xylona heveae provides a window into fungal endophytism.</title>
        <authorList>
            <person name="Gazis R."/>
            <person name="Kuo A."/>
            <person name="Riley R."/>
            <person name="LaButti K."/>
            <person name="Lipzen A."/>
            <person name="Lin J."/>
            <person name="Amirebrahimi M."/>
            <person name="Hesse C.N."/>
            <person name="Spatafora J.W."/>
            <person name="Henrissat B."/>
            <person name="Hainaut M."/>
            <person name="Grigoriev I.V."/>
            <person name="Hibbett D.S."/>
        </authorList>
    </citation>
    <scope>NUCLEOTIDE SEQUENCE [LARGE SCALE GENOMIC DNA]</scope>
    <source>
        <strain evidence="2 3">TC161</strain>
    </source>
</reference>
<keyword evidence="1" id="KW-1133">Transmembrane helix</keyword>
<accession>A0A165AFU8</accession>
<gene>
    <name evidence="2" type="ORF">L228DRAFT_285114</name>
</gene>
<evidence type="ECO:0000313" key="2">
    <source>
        <dbReference type="EMBL" id="KZF20406.1"/>
    </source>
</evidence>
<sequence length="172" mass="19206">MAEGCLLNARRDLGDAIENVIFTHVAAFAALIREAYYHYDPDGINRKNAAPAREYSSWKFYISAAAGVHIYDVKALDPHSPMERSSMPLLWVDEALEITSVKKERTRAVMLGQAIVQLATSIQCIGAVILGIRRIARKDAAARFDVQVFLVAISGVVVLVQSWCLFFINHEW</sequence>
<keyword evidence="1" id="KW-0812">Transmembrane</keyword>
<keyword evidence="3" id="KW-1185">Reference proteome</keyword>
<dbReference type="InParanoid" id="A0A165AFU8"/>
<evidence type="ECO:0000313" key="3">
    <source>
        <dbReference type="Proteomes" id="UP000076632"/>
    </source>
</evidence>
<dbReference type="RefSeq" id="XP_018185961.1">
    <property type="nucleotide sequence ID" value="XM_018336305.1"/>
</dbReference>
<feature type="transmembrane region" description="Helical" evidence="1">
    <location>
        <begin position="110"/>
        <end position="132"/>
    </location>
</feature>
<keyword evidence="1" id="KW-0472">Membrane</keyword>
<proteinExistence type="predicted"/>
<dbReference type="AlphaFoldDB" id="A0A165AFU8"/>
<name>A0A165AFU8_XYLHT</name>
<evidence type="ECO:0000256" key="1">
    <source>
        <dbReference type="SAM" id="Phobius"/>
    </source>
</evidence>
<protein>
    <submittedName>
        <fullName evidence="2">Uncharacterized protein</fullName>
    </submittedName>
</protein>